<sequence length="260" mass="28850">MQLSSSIETATPFVLTFDVTSTQSAMLVHEDHKRHAAVAEARFLLNGAEYIEFELASSKPRAPSSPLYFGAVVHVVSKVHGQKRYLCGSSFRRGLRWSSARSSKGLFRFVSQDHLGGPLQIQDDFCLQSVKWPTYFASFQRQSSAHALGRLVLKRSMAHAVAFSALNAMHREFMLSSLRHPIARDDTIPTVYVSEHSFDTDIELDDDNSEVDEAIFVLDTLPTNGSVHYSSGRLATSDDALPVAYRADWQRHSAPTACSA</sequence>
<dbReference type="OMA" id="NAMHREF"/>
<dbReference type="RefSeq" id="XP_008611068.1">
    <property type="nucleotide sequence ID" value="XM_008612846.1"/>
</dbReference>
<dbReference type="EMBL" id="JH767151">
    <property type="protein sequence ID" value="EQC35318.1"/>
    <property type="molecule type" value="Genomic_DNA"/>
</dbReference>
<gene>
    <name evidence="1" type="ORF">SDRG_07029</name>
</gene>
<dbReference type="OrthoDB" id="75891at2759"/>
<dbReference type="InParanoid" id="T0RS06"/>
<protein>
    <submittedName>
        <fullName evidence="1">Uncharacterized protein</fullName>
    </submittedName>
</protein>
<accession>T0RS06</accession>
<dbReference type="GeneID" id="19947756"/>
<organism evidence="1 2">
    <name type="scientific">Saprolegnia diclina (strain VS20)</name>
    <dbReference type="NCBI Taxonomy" id="1156394"/>
    <lineage>
        <taxon>Eukaryota</taxon>
        <taxon>Sar</taxon>
        <taxon>Stramenopiles</taxon>
        <taxon>Oomycota</taxon>
        <taxon>Saprolegniomycetes</taxon>
        <taxon>Saprolegniales</taxon>
        <taxon>Saprolegniaceae</taxon>
        <taxon>Saprolegnia</taxon>
    </lineage>
</organism>
<evidence type="ECO:0000313" key="1">
    <source>
        <dbReference type="EMBL" id="EQC35318.1"/>
    </source>
</evidence>
<name>T0RS06_SAPDV</name>
<dbReference type="AlphaFoldDB" id="T0RS06"/>
<keyword evidence="2" id="KW-1185">Reference proteome</keyword>
<dbReference type="Proteomes" id="UP000030762">
    <property type="component" value="Unassembled WGS sequence"/>
</dbReference>
<evidence type="ECO:0000313" key="2">
    <source>
        <dbReference type="Proteomes" id="UP000030762"/>
    </source>
</evidence>
<proteinExistence type="predicted"/>
<dbReference type="VEuPathDB" id="FungiDB:SDRG_07029"/>
<reference evidence="1 2" key="1">
    <citation type="submission" date="2012-04" db="EMBL/GenBank/DDBJ databases">
        <title>The Genome Sequence of Saprolegnia declina VS20.</title>
        <authorList>
            <consortium name="The Broad Institute Genome Sequencing Platform"/>
            <person name="Russ C."/>
            <person name="Nusbaum C."/>
            <person name="Tyler B."/>
            <person name="van West P."/>
            <person name="Dieguez-Uribeondo J."/>
            <person name="de Bruijn I."/>
            <person name="Tripathy S."/>
            <person name="Jiang R."/>
            <person name="Young S.K."/>
            <person name="Zeng Q."/>
            <person name="Gargeya S."/>
            <person name="Fitzgerald M."/>
            <person name="Haas B."/>
            <person name="Abouelleil A."/>
            <person name="Alvarado L."/>
            <person name="Arachchi H.M."/>
            <person name="Berlin A."/>
            <person name="Chapman S.B."/>
            <person name="Goldberg J."/>
            <person name="Griggs A."/>
            <person name="Gujja S."/>
            <person name="Hansen M."/>
            <person name="Howarth C."/>
            <person name="Imamovic A."/>
            <person name="Larimer J."/>
            <person name="McCowen C."/>
            <person name="Montmayeur A."/>
            <person name="Murphy C."/>
            <person name="Neiman D."/>
            <person name="Pearson M."/>
            <person name="Priest M."/>
            <person name="Roberts A."/>
            <person name="Saif S."/>
            <person name="Shea T."/>
            <person name="Sisk P."/>
            <person name="Sykes S."/>
            <person name="Wortman J."/>
            <person name="Nusbaum C."/>
            <person name="Birren B."/>
        </authorList>
    </citation>
    <scope>NUCLEOTIDE SEQUENCE [LARGE SCALE GENOMIC DNA]</scope>
    <source>
        <strain evidence="1 2">VS20</strain>
    </source>
</reference>